<dbReference type="AlphaFoldDB" id="A0A5B0M913"/>
<reference evidence="3 4" key="1">
    <citation type="submission" date="2019-05" db="EMBL/GenBank/DDBJ databases">
        <title>Emergence of the Ug99 lineage of the wheat stem rust pathogen through somatic hybridization.</title>
        <authorList>
            <person name="Li F."/>
            <person name="Upadhyaya N.M."/>
            <person name="Sperschneider J."/>
            <person name="Matny O."/>
            <person name="Nguyen-Phuc H."/>
            <person name="Mago R."/>
            <person name="Raley C."/>
            <person name="Miller M.E."/>
            <person name="Silverstein K.A.T."/>
            <person name="Henningsen E."/>
            <person name="Hirsch C.D."/>
            <person name="Visser B."/>
            <person name="Pretorius Z.A."/>
            <person name="Steffenson B.J."/>
            <person name="Schwessinger B."/>
            <person name="Dodds P.N."/>
            <person name="Figueroa M."/>
        </authorList>
    </citation>
    <scope>NUCLEOTIDE SEQUENCE [LARGE SCALE GENOMIC DNA]</scope>
    <source>
        <strain evidence="1">21-0</strain>
        <strain evidence="2 4">Ug99</strain>
    </source>
</reference>
<evidence type="ECO:0000313" key="4">
    <source>
        <dbReference type="Proteomes" id="UP000325313"/>
    </source>
</evidence>
<proteinExistence type="predicted"/>
<dbReference type="EMBL" id="VDEP01000245">
    <property type="protein sequence ID" value="KAA1120316.1"/>
    <property type="molecule type" value="Genomic_DNA"/>
</dbReference>
<evidence type="ECO:0000313" key="2">
    <source>
        <dbReference type="EMBL" id="KAA1120316.1"/>
    </source>
</evidence>
<organism evidence="1 3">
    <name type="scientific">Puccinia graminis f. sp. tritici</name>
    <dbReference type="NCBI Taxonomy" id="56615"/>
    <lineage>
        <taxon>Eukaryota</taxon>
        <taxon>Fungi</taxon>
        <taxon>Dikarya</taxon>
        <taxon>Basidiomycota</taxon>
        <taxon>Pucciniomycotina</taxon>
        <taxon>Pucciniomycetes</taxon>
        <taxon>Pucciniales</taxon>
        <taxon>Pucciniaceae</taxon>
        <taxon>Puccinia</taxon>
    </lineage>
</organism>
<protein>
    <submittedName>
        <fullName evidence="1">Uncharacterized protein</fullName>
    </submittedName>
</protein>
<evidence type="ECO:0000313" key="1">
    <source>
        <dbReference type="EMBL" id="KAA1072428.1"/>
    </source>
</evidence>
<dbReference type="Proteomes" id="UP000325313">
    <property type="component" value="Unassembled WGS sequence"/>
</dbReference>
<comment type="caution">
    <text evidence="1">The sequence shown here is derived from an EMBL/GenBank/DDBJ whole genome shotgun (WGS) entry which is preliminary data.</text>
</comment>
<sequence length="141" mass="15149">MDVACNATADSESAAYVSLQEFIALPIYPRKSLIDISNRTMQLSTLAILAAAYGMVAVKETPVVSNLTTSPLIGGPVPGWRKLPSQSKPPKKGLAHNVGVVASREKACPHHFAYFLTEICSSVWTREMATVASNFLSQPQS</sequence>
<dbReference type="EMBL" id="VSWC01000170">
    <property type="protein sequence ID" value="KAA1072428.1"/>
    <property type="molecule type" value="Genomic_DNA"/>
</dbReference>
<name>A0A5B0M913_PUCGR</name>
<keyword evidence="3" id="KW-1185">Reference proteome</keyword>
<evidence type="ECO:0000313" key="3">
    <source>
        <dbReference type="Proteomes" id="UP000324748"/>
    </source>
</evidence>
<accession>A0A5B0M913</accession>
<dbReference type="Proteomes" id="UP000324748">
    <property type="component" value="Unassembled WGS sequence"/>
</dbReference>
<gene>
    <name evidence="1" type="ORF">PGT21_034265</name>
    <name evidence="2" type="ORF">PGTUg99_012531</name>
</gene>